<keyword evidence="2" id="KW-0503">Monooxygenase</keyword>
<dbReference type="InterPro" id="IPR011008">
    <property type="entry name" value="Dimeric_a/b-barrel"/>
</dbReference>
<gene>
    <name evidence="2" type="ORF">E2F43_16950</name>
</gene>
<protein>
    <submittedName>
        <fullName evidence="2">Antibiotic biosynthesis monooxygenase</fullName>
    </submittedName>
</protein>
<dbReference type="Pfam" id="PF03992">
    <property type="entry name" value="ABM"/>
    <property type="match status" value="1"/>
</dbReference>
<sequence>MHFIFEVHMKPGYPPERYAQAWVKASELIQQAPGALGTRLHRKIGEPNVLLAIATWESKAARDAMEATPDQQVADIIREQAQFVEVKVIGEYEAPEWEVVIR</sequence>
<dbReference type="SUPFAM" id="SSF54909">
    <property type="entry name" value="Dimeric alpha+beta barrel"/>
    <property type="match status" value="1"/>
</dbReference>
<proteinExistence type="predicted"/>
<dbReference type="RefSeq" id="WP_133214883.1">
    <property type="nucleotide sequence ID" value="NZ_SMSE01000004.1"/>
</dbReference>
<dbReference type="GO" id="GO:0004497">
    <property type="term" value="F:monooxygenase activity"/>
    <property type="evidence" value="ECO:0007669"/>
    <property type="project" value="UniProtKB-KW"/>
</dbReference>
<keyword evidence="3" id="KW-1185">Reference proteome</keyword>
<organism evidence="2 3">
    <name type="scientific">Seongchinamella unica</name>
    <dbReference type="NCBI Taxonomy" id="2547392"/>
    <lineage>
        <taxon>Bacteria</taxon>
        <taxon>Pseudomonadati</taxon>
        <taxon>Pseudomonadota</taxon>
        <taxon>Gammaproteobacteria</taxon>
        <taxon>Cellvibrionales</taxon>
        <taxon>Halieaceae</taxon>
        <taxon>Seongchinamella</taxon>
    </lineage>
</organism>
<name>A0A4R5LNY2_9GAMM</name>
<dbReference type="AlphaFoldDB" id="A0A4R5LNY2"/>
<dbReference type="EMBL" id="SMSE01000004">
    <property type="protein sequence ID" value="TDG12045.1"/>
    <property type="molecule type" value="Genomic_DNA"/>
</dbReference>
<dbReference type="InterPro" id="IPR007138">
    <property type="entry name" value="ABM_dom"/>
</dbReference>
<evidence type="ECO:0000313" key="2">
    <source>
        <dbReference type="EMBL" id="TDG12045.1"/>
    </source>
</evidence>
<dbReference type="Proteomes" id="UP000295554">
    <property type="component" value="Unassembled WGS sequence"/>
</dbReference>
<comment type="caution">
    <text evidence="2">The sequence shown here is derived from an EMBL/GenBank/DDBJ whole genome shotgun (WGS) entry which is preliminary data.</text>
</comment>
<dbReference type="Gene3D" id="3.30.70.100">
    <property type="match status" value="1"/>
</dbReference>
<feature type="domain" description="ABM" evidence="1">
    <location>
        <begin position="4"/>
        <end position="72"/>
    </location>
</feature>
<evidence type="ECO:0000313" key="3">
    <source>
        <dbReference type="Proteomes" id="UP000295554"/>
    </source>
</evidence>
<dbReference type="OrthoDB" id="8906327at2"/>
<evidence type="ECO:0000259" key="1">
    <source>
        <dbReference type="Pfam" id="PF03992"/>
    </source>
</evidence>
<accession>A0A4R5LNY2</accession>
<keyword evidence="2" id="KW-0560">Oxidoreductase</keyword>
<reference evidence="2 3" key="1">
    <citation type="submission" date="2019-03" db="EMBL/GenBank/DDBJ databases">
        <title>Seongchinamella monodicae gen. nov., sp. nov., a novel member of the Gammaproteobacteria isolated from a tidal mudflat of beach.</title>
        <authorList>
            <person name="Yang H.G."/>
            <person name="Kang J.W."/>
            <person name="Lee S.D."/>
        </authorList>
    </citation>
    <scope>NUCLEOTIDE SEQUENCE [LARGE SCALE GENOMIC DNA]</scope>
    <source>
        <strain evidence="2 3">GH4-78</strain>
    </source>
</reference>